<dbReference type="EMBL" id="JACHVS010000002">
    <property type="protein sequence ID" value="MBB2996834.1"/>
    <property type="molecule type" value="Genomic_DNA"/>
</dbReference>
<dbReference type="AlphaFoldDB" id="A0A839QQ06"/>
<evidence type="ECO:0000256" key="2">
    <source>
        <dbReference type="SAM" id="Phobius"/>
    </source>
</evidence>
<evidence type="ECO:0000313" key="3">
    <source>
        <dbReference type="EMBL" id="MBB2996834.1"/>
    </source>
</evidence>
<comment type="caution">
    <text evidence="3">The sequence shown here is derived from an EMBL/GenBank/DDBJ whole genome shotgun (WGS) entry which is preliminary data.</text>
</comment>
<organism evidence="3 4">
    <name type="scientific">Paeniglutamicibacter cryotolerans</name>
    <dbReference type="NCBI Taxonomy" id="670079"/>
    <lineage>
        <taxon>Bacteria</taxon>
        <taxon>Bacillati</taxon>
        <taxon>Actinomycetota</taxon>
        <taxon>Actinomycetes</taxon>
        <taxon>Micrococcales</taxon>
        <taxon>Micrococcaceae</taxon>
        <taxon>Paeniglutamicibacter</taxon>
    </lineage>
</organism>
<keyword evidence="2" id="KW-0812">Transmembrane</keyword>
<feature type="transmembrane region" description="Helical" evidence="2">
    <location>
        <begin position="46"/>
        <end position="66"/>
    </location>
</feature>
<evidence type="ECO:0000313" key="4">
    <source>
        <dbReference type="Proteomes" id="UP000523000"/>
    </source>
</evidence>
<keyword evidence="2" id="KW-1133">Transmembrane helix</keyword>
<reference evidence="3 4" key="1">
    <citation type="submission" date="2020-08" db="EMBL/GenBank/DDBJ databases">
        <title>Sequencing the genomes of 1000 actinobacteria strains.</title>
        <authorList>
            <person name="Klenk H.-P."/>
        </authorList>
    </citation>
    <scope>NUCLEOTIDE SEQUENCE [LARGE SCALE GENOMIC DNA]</scope>
    <source>
        <strain evidence="3 4">DSM 22826</strain>
    </source>
</reference>
<keyword evidence="2" id="KW-0472">Membrane</keyword>
<sequence>MIPETPERPEIPGAPAPEPREPSPRAVALARELLDVRNRAARQLRWIRVLLVVATLCWGSALLLWLPGGGRAAFAAGAAASAAAIAVPAWLAVAGLVSAVAAASLFMLRAMNSSLESIVARQSAQNPKGHRP</sequence>
<protein>
    <submittedName>
        <fullName evidence="3">Uncharacterized protein</fullName>
    </submittedName>
</protein>
<gene>
    <name evidence="3" type="ORF">E9229_003081</name>
</gene>
<keyword evidence="4" id="KW-1185">Reference proteome</keyword>
<feature type="compositionally biased region" description="Basic and acidic residues" evidence="1">
    <location>
        <begin position="1"/>
        <end position="10"/>
    </location>
</feature>
<dbReference type="Proteomes" id="UP000523000">
    <property type="component" value="Unassembled WGS sequence"/>
</dbReference>
<proteinExistence type="predicted"/>
<accession>A0A839QQ06</accession>
<dbReference type="RefSeq" id="WP_183512402.1">
    <property type="nucleotide sequence ID" value="NZ_BAABGK010000111.1"/>
</dbReference>
<evidence type="ECO:0000256" key="1">
    <source>
        <dbReference type="SAM" id="MobiDB-lite"/>
    </source>
</evidence>
<feature type="region of interest" description="Disordered" evidence="1">
    <location>
        <begin position="1"/>
        <end position="23"/>
    </location>
</feature>
<name>A0A839QQ06_9MICC</name>
<feature type="transmembrane region" description="Helical" evidence="2">
    <location>
        <begin position="78"/>
        <end position="108"/>
    </location>
</feature>